<name>A0A143YIF0_9LACT</name>
<reference evidence="2 3" key="1">
    <citation type="submission" date="2016-02" db="EMBL/GenBank/DDBJ databases">
        <authorList>
            <person name="Wen L."/>
            <person name="He K."/>
            <person name="Yang H."/>
        </authorList>
    </citation>
    <scope>NUCLEOTIDE SEQUENCE [LARGE SCALE GENOMIC DNA]</scope>
    <source>
        <strain evidence="2">Trichococcus palustris</strain>
    </source>
</reference>
<feature type="transmembrane region" description="Helical" evidence="1">
    <location>
        <begin position="7"/>
        <end position="23"/>
    </location>
</feature>
<feature type="transmembrane region" description="Helical" evidence="1">
    <location>
        <begin position="29"/>
        <end position="47"/>
    </location>
</feature>
<dbReference type="AlphaFoldDB" id="A0A143YIF0"/>
<accession>A0A143YIF0</accession>
<dbReference type="STRING" id="140314.SAMN04488076_11420"/>
<sequence>MGFLKKTIINSLVFLALAYLMAPEFYVRNFWTALMASFVLAIVNFLIKPILSFLSFPITLLTFGLFSLVINGFMLYLTSWLVGSGFQFANFGTAFVVALIMSLVHYFLNRENTYN</sequence>
<dbReference type="EMBL" id="FJNE01000003">
    <property type="protein sequence ID" value="CZQ91393.1"/>
    <property type="molecule type" value="Genomic_DNA"/>
</dbReference>
<keyword evidence="1" id="KW-0812">Transmembrane</keyword>
<gene>
    <name evidence="2" type="ORF">Tpal_1400</name>
</gene>
<organism evidence="2 3">
    <name type="scientific">Trichococcus palustris</name>
    <dbReference type="NCBI Taxonomy" id="140314"/>
    <lineage>
        <taxon>Bacteria</taxon>
        <taxon>Bacillati</taxon>
        <taxon>Bacillota</taxon>
        <taxon>Bacilli</taxon>
        <taxon>Lactobacillales</taxon>
        <taxon>Carnobacteriaceae</taxon>
        <taxon>Trichococcus</taxon>
    </lineage>
</organism>
<evidence type="ECO:0000256" key="1">
    <source>
        <dbReference type="SAM" id="Phobius"/>
    </source>
</evidence>
<evidence type="ECO:0000313" key="2">
    <source>
        <dbReference type="EMBL" id="CZQ91393.1"/>
    </source>
</evidence>
<keyword evidence="3" id="KW-1185">Reference proteome</keyword>
<dbReference type="OrthoDB" id="7205479at2"/>
<dbReference type="InterPro" id="IPR007165">
    <property type="entry name" value="Phage_holin_4_2"/>
</dbReference>
<evidence type="ECO:0008006" key="4">
    <source>
        <dbReference type="Google" id="ProtNLM"/>
    </source>
</evidence>
<dbReference type="PANTHER" id="PTHR37309">
    <property type="entry name" value="SLR0284 PROTEIN"/>
    <property type="match status" value="1"/>
</dbReference>
<dbReference type="Proteomes" id="UP000242754">
    <property type="component" value="Unassembled WGS sequence"/>
</dbReference>
<keyword evidence="1" id="KW-1133">Transmembrane helix</keyword>
<feature type="transmembrane region" description="Helical" evidence="1">
    <location>
        <begin position="54"/>
        <end position="76"/>
    </location>
</feature>
<evidence type="ECO:0000313" key="3">
    <source>
        <dbReference type="Proteomes" id="UP000242754"/>
    </source>
</evidence>
<protein>
    <recommendedName>
        <fullName evidence="4">Phage holin family protein</fullName>
    </recommendedName>
</protein>
<feature type="transmembrane region" description="Helical" evidence="1">
    <location>
        <begin position="88"/>
        <end position="108"/>
    </location>
</feature>
<keyword evidence="1" id="KW-0472">Membrane</keyword>
<dbReference type="RefSeq" id="WP_087032850.1">
    <property type="nucleotide sequence ID" value="NZ_FJNE01000003.1"/>
</dbReference>
<proteinExistence type="predicted"/>
<dbReference type="Pfam" id="PF04020">
    <property type="entry name" value="Phage_holin_4_2"/>
    <property type="match status" value="1"/>
</dbReference>
<dbReference type="PANTHER" id="PTHR37309:SF1">
    <property type="entry name" value="SLR0284 PROTEIN"/>
    <property type="match status" value="1"/>
</dbReference>